<dbReference type="Proteomes" id="UP000008680">
    <property type="component" value="Chromosome"/>
</dbReference>
<accession>D3E4H9</accession>
<dbReference type="KEGG" id="mru:mru_0023"/>
<keyword evidence="2" id="KW-1185">Reference proteome</keyword>
<dbReference type="STRING" id="634498.mru_0023"/>
<gene>
    <name evidence="1" type="ordered locus">mru_0023</name>
</gene>
<dbReference type="AlphaFoldDB" id="D3E4H9"/>
<evidence type="ECO:0000313" key="1">
    <source>
        <dbReference type="EMBL" id="ADC45875.1"/>
    </source>
</evidence>
<reference evidence="1 2" key="1">
    <citation type="journal article" date="2010" name="PLoS ONE">
        <title>The genome sequence of the rumen methanogen Methanobrevibacter ruminantium reveals new possibilities for controlling ruminant methane emissions.</title>
        <authorList>
            <person name="Leahy S.C."/>
            <person name="Kelly W.J."/>
            <person name="Altermann E."/>
            <person name="Ronimus R.S."/>
            <person name="Yeoman C.J."/>
            <person name="Pacheco D.M."/>
            <person name="Li D."/>
            <person name="Kong Z."/>
            <person name="McTavish S."/>
            <person name="Sang C."/>
            <person name="Lambie S.C."/>
            <person name="Janssen P.H."/>
            <person name="Dey D."/>
            <person name="Attwood G.T."/>
        </authorList>
    </citation>
    <scope>NUCLEOTIDE SEQUENCE [LARGE SCALE GENOMIC DNA]</scope>
    <source>
        <strain evidence="2">ATCC 35063 / DSM 1093 / JCM 13430 / OCM 146 / M1</strain>
    </source>
</reference>
<protein>
    <submittedName>
        <fullName evidence="1">Uncharacterized protein</fullName>
    </submittedName>
</protein>
<organism evidence="1 2">
    <name type="scientific">Methanobrevibacter ruminantium (strain ATCC 35063 / DSM 1093 / JCM 13430 / OCM 146 / M1)</name>
    <name type="common">Methanobacterium ruminantium</name>
    <dbReference type="NCBI Taxonomy" id="634498"/>
    <lineage>
        <taxon>Archaea</taxon>
        <taxon>Methanobacteriati</taxon>
        <taxon>Methanobacteriota</taxon>
        <taxon>Methanomada group</taxon>
        <taxon>Methanobacteria</taxon>
        <taxon>Methanobacteriales</taxon>
        <taxon>Methanobacteriaceae</taxon>
        <taxon>Methanobrevibacter</taxon>
    </lineage>
</organism>
<proteinExistence type="predicted"/>
<sequence>MRNPKDYIMKTDYLIILMALLLISIVSPIAAADSFDFDIPEGYHIENASDDFVLLENEDYYSISISIMDNSTDRKTLMDMLERHRCYDFRNGVNYTKGDFYIEEKPYYQEFQMGILYFCENGRDLVVIDYKGPLGMDLNNSPIDGILDSFKWVSY</sequence>
<evidence type="ECO:0000313" key="2">
    <source>
        <dbReference type="Proteomes" id="UP000008680"/>
    </source>
</evidence>
<dbReference type="PATRIC" id="fig|634498.28.peg.24"/>
<dbReference type="HOGENOM" id="CLU_1691576_0_0_2"/>
<name>D3E4H9_METRM</name>
<dbReference type="EMBL" id="CP001719">
    <property type="protein sequence ID" value="ADC45875.1"/>
    <property type="molecule type" value="Genomic_DNA"/>
</dbReference>